<dbReference type="Gene3D" id="1.10.220.150">
    <property type="entry name" value="Arf GTPase activating protein"/>
    <property type="match status" value="1"/>
</dbReference>
<evidence type="ECO:0000259" key="2">
    <source>
        <dbReference type="PROSITE" id="PS50115"/>
    </source>
</evidence>
<dbReference type="GeneTree" id="ENSGT00940000155698"/>
<dbReference type="InterPro" id="IPR001164">
    <property type="entry name" value="ArfGAP_dom"/>
</dbReference>
<reference evidence="3" key="2">
    <citation type="submission" date="2025-09" db="UniProtKB">
        <authorList>
            <consortium name="Ensembl"/>
        </authorList>
    </citation>
    <scope>IDENTIFICATION</scope>
</reference>
<dbReference type="GO" id="GO:0005547">
    <property type="term" value="F:phosphatidylinositol-3,4,5-trisphosphate binding"/>
    <property type="evidence" value="ECO:0007669"/>
    <property type="project" value="TreeGrafter"/>
</dbReference>
<accession>A0A8C7Y3S9</accession>
<keyword evidence="1" id="KW-0862">Zinc</keyword>
<dbReference type="PROSITE" id="PS50115">
    <property type="entry name" value="ARFGAP"/>
    <property type="match status" value="1"/>
</dbReference>
<keyword evidence="1" id="KW-0863">Zinc-finger</keyword>
<reference evidence="3" key="1">
    <citation type="submission" date="2025-08" db="UniProtKB">
        <authorList>
            <consortium name="Ensembl"/>
        </authorList>
    </citation>
    <scope>IDENTIFICATION</scope>
</reference>
<dbReference type="PRINTS" id="PR00405">
    <property type="entry name" value="REVINTRACTNG"/>
</dbReference>
<dbReference type="SUPFAM" id="SSF57863">
    <property type="entry name" value="ArfGap/RecO-like zinc finger"/>
    <property type="match status" value="1"/>
</dbReference>
<dbReference type="InterPro" id="IPR052589">
    <property type="entry name" value="Arf-GAP_dual-PH_domain"/>
</dbReference>
<sequence length="81" mass="9231">MCMNFPDPEWASYTLGVLVCHICSGLHRNIPQISKVKSLLLDPWNSSELEFIDSIGNNAAKAKYEKIVPAFYYCPTYRDCL</sequence>
<proteinExistence type="predicted"/>
<dbReference type="InterPro" id="IPR037278">
    <property type="entry name" value="ARFGAP/RecO"/>
</dbReference>
<feature type="domain" description="Arf-GAP" evidence="2">
    <location>
        <begin position="1"/>
        <end position="65"/>
    </location>
</feature>
<dbReference type="GO" id="GO:0005096">
    <property type="term" value="F:GTPase activator activity"/>
    <property type="evidence" value="ECO:0007669"/>
    <property type="project" value="InterPro"/>
</dbReference>
<dbReference type="PANTHER" id="PTHR46021">
    <property type="entry name" value="ARF-GAP WITH DUAL PH DOMAIN-CONTAINING PROTEIN 1-LIKE PROTEIN"/>
    <property type="match status" value="1"/>
</dbReference>
<evidence type="ECO:0000313" key="3">
    <source>
        <dbReference type="Ensembl" id="ENSOSIP00000022806.1"/>
    </source>
</evidence>
<keyword evidence="4" id="KW-1185">Reference proteome</keyword>
<evidence type="ECO:0000313" key="4">
    <source>
        <dbReference type="Proteomes" id="UP000694383"/>
    </source>
</evidence>
<dbReference type="Ensembl" id="ENSOSIT00000024088.1">
    <property type="protein sequence ID" value="ENSOSIP00000022806.1"/>
    <property type="gene ID" value="ENSOSIG00000011995.1"/>
</dbReference>
<dbReference type="AlphaFoldDB" id="A0A8C7Y3S9"/>
<dbReference type="Proteomes" id="UP000694383">
    <property type="component" value="Unplaced"/>
</dbReference>
<dbReference type="InterPro" id="IPR038508">
    <property type="entry name" value="ArfGAP_dom_sf"/>
</dbReference>
<dbReference type="Pfam" id="PF01412">
    <property type="entry name" value="ArfGap"/>
    <property type="match status" value="1"/>
</dbReference>
<dbReference type="PANTHER" id="PTHR46021:SF5">
    <property type="entry name" value="ARF-GAP WITH DUAL PH DOMAIN-CONTAINING PROTEIN 1"/>
    <property type="match status" value="1"/>
</dbReference>
<protein>
    <recommendedName>
        <fullName evidence="2">Arf-GAP domain-containing protein</fullName>
    </recommendedName>
</protein>
<keyword evidence="1" id="KW-0479">Metal-binding</keyword>
<organism evidence="3 4">
    <name type="scientific">Oryzias sinensis</name>
    <name type="common">Chinese medaka</name>
    <dbReference type="NCBI Taxonomy" id="183150"/>
    <lineage>
        <taxon>Eukaryota</taxon>
        <taxon>Metazoa</taxon>
        <taxon>Chordata</taxon>
        <taxon>Craniata</taxon>
        <taxon>Vertebrata</taxon>
        <taxon>Euteleostomi</taxon>
        <taxon>Actinopterygii</taxon>
        <taxon>Neopterygii</taxon>
        <taxon>Teleostei</taxon>
        <taxon>Neoteleostei</taxon>
        <taxon>Acanthomorphata</taxon>
        <taxon>Ovalentaria</taxon>
        <taxon>Atherinomorphae</taxon>
        <taxon>Beloniformes</taxon>
        <taxon>Adrianichthyidae</taxon>
        <taxon>Oryziinae</taxon>
        <taxon>Oryzias</taxon>
    </lineage>
</organism>
<evidence type="ECO:0000256" key="1">
    <source>
        <dbReference type="PROSITE-ProRule" id="PRU00288"/>
    </source>
</evidence>
<dbReference type="SMART" id="SM00105">
    <property type="entry name" value="ArfGap"/>
    <property type="match status" value="1"/>
</dbReference>
<name>A0A8C7Y3S9_9TELE</name>
<dbReference type="GO" id="GO:0005737">
    <property type="term" value="C:cytoplasm"/>
    <property type="evidence" value="ECO:0007669"/>
    <property type="project" value="TreeGrafter"/>
</dbReference>
<dbReference type="GO" id="GO:0008270">
    <property type="term" value="F:zinc ion binding"/>
    <property type="evidence" value="ECO:0007669"/>
    <property type="project" value="UniProtKB-KW"/>
</dbReference>
<dbReference type="GO" id="GO:0005886">
    <property type="term" value="C:plasma membrane"/>
    <property type="evidence" value="ECO:0007669"/>
    <property type="project" value="TreeGrafter"/>
</dbReference>